<dbReference type="InterPro" id="IPR038765">
    <property type="entry name" value="Papain-like_cys_pep_sf"/>
</dbReference>
<organism evidence="2 3">
    <name type="scientific">Deinandra increscens subsp. villosa</name>
    <dbReference type="NCBI Taxonomy" id="3103831"/>
    <lineage>
        <taxon>Eukaryota</taxon>
        <taxon>Viridiplantae</taxon>
        <taxon>Streptophyta</taxon>
        <taxon>Embryophyta</taxon>
        <taxon>Tracheophyta</taxon>
        <taxon>Spermatophyta</taxon>
        <taxon>Magnoliopsida</taxon>
        <taxon>eudicotyledons</taxon>
        <taxon>Gunneridae</taxon>
        <taxon>Pentapetalae</taxon>
        <taxon>asterids</taxon>
        <taxon>campanulids</taxon>
        <taxon>Asterales</taxon>
        <taxon>Asteraceae</taxon>
        <taxon>Asteroideae</taxon>
        <taxon>Heliantheae alliance</taxon>
        <taxon>Madieae</taxon>
        <taxon>Madiinae</taxon>
        <taxon>Deinandra</taxon>
    </lineage>
</organism>
<keyword evidence="3" id="KW-1185">Reference proteome</keyword>
<dbReference type="AlphaFoldDB" id="A0AAP0H6I2"/>
<gene>
    <name evidence="2" type="ORF">SSX86_006470</name>
</gene>
<name>A0AAP0H6I2_9ASTR</name>
<feature type="domain" description="DUF4218" evidence="1">
    <location>
        <begin position="1"/>
        <end position="54"/>
    </location>
</feature>
<accession>A0AAP0H6I2</accession>
<dbReference type="Proteomes" id="UP001408789">
    <property type="component" value="Unassembled WGS sequence"/>
</dbReference>
<sequence>MYPFERFMKTLKGYVRNHYRPEGCIAECYVAEEALEFCSAYLRNGNSIGNPHDRVDERIRTGKPLSRATSDVVETKLLDEAHLYVLRNTAIVESYTNSKQWEEKSKKAQKTRAKNKYNHRLSRMGYSGLIEELVKETGKEEEEIDRATCWKKARQLKSGGFDLDVQKVVDKMCPRQPGFTECGYYVLKFMKEVVRQGIVVLEKDNIGGDSNQFTDADFDEIRAEWLGYACTFIFRA</sequence>
<dbReference type="PANTHER" id="PTHR48258:SF8">
    <property type="entry name" value="DUF4216 DOMAIN-CONTAINING PROTEIN"/>
    <property type="match status" value="1"/>
</dbReference>
<dbReference type="SUPFAM" id="SSF54001">
    <property type="entry name" value="Cysteine proteinases"/>
    <property type="match status" value="1"/>
</dbReference>
<evidence type="ECO:0000313" key="2">
    <source>
        <dbReference type="EMBL" id="KAK9073876.1"/>
    </source>
</evidence>
<dbReference type="EMBL" id="JBCNJP010000008">
    <property type="protein sequence ID" value="KAK9073876.1"/>
    <property type="molecule type" value="Genomic_DNA"/>
</dbReference>
<dbReference type="Pfam" id="PF13960">
    <property type="entry name" value="DUF4218"/>
    <property type="match status" value="1"/>
</dbReference>
<evidence type="ECO:0000259" key="1">
    <source>
        <dbReference type="Pfam" id="PF13960"/>
    </source>
</evidence>
<dbReference type="PANTHER" id="PTHR48258">
    <property type="entry name" value="DUF4218 DOMAIN-CONTAINING PROTEIN-RELATED"/>
    <property type="match status" value="1"/>
</dbReference>
<dbReference type="Gene3D" id="1.10.418.20">
    <property type="match status" value="1"/>
</dbReference>
<reference evidence="2 3" key="1">
    <citation type="submission" date="2024-04" db="EMBL/GenBank/DDBJ databases">
        <title>The reference genome of an endangered Asteraceae, Deinandra increscens subsp. villosa, native to the Central Coast of California.</title>
        <authorList>
            <person name="Guilliams M."/>
            <person name="Hasenstab-Lehman K."/>
            <person name="Meyer R."/>
            <person name="Mcevoy S."/>
        </authorList>
    </citation>
    <scope>NUCLEOTIDE SEQUENCE [LARGE SCALE GENOMIC DNA]</scope>
    <source>
        <tissue evidence="2">Leaf</tissue>
    </source>
</reference>
<comment type="caution">
    <text evidence="2">The sequence shown here is derived from an EMBL/GenBank/DDBJ whole genome shotgun (WGS) entry which is preliminary data.</text>
</comment>
<dbReference type="InterPro" id="IPR025452">
    <property type="entry name" value="DUF4218"/>
</dbReference>
<proteinExistence type="predicted"/>
<protein>
    <recommendedName>
        <fullName evidence="1">DUF4218 domain-containing protein</fullName>
    </recommendedName>
</protein>
<evidence type="ECO:0000313" key="3">
    <source>
        <dbReference type="Proteomes" id="UP001408789"/>
    </source>
</evidence>